<accession>A0ABQ5FWC0</accession>
<sequence length="88" mass="9930">MESEIERTGRNEREKEGNAEEGGKYGGGIAEIVSQDLFIDMASRLIWLGQFSLLSVKYENASNYFFEAGEMRFAIDRPCGVPFMINLV</sequence>
<reference evidence="2" key="2">
    <citation type="submission" date="2022-01" db="EMBL/GenBank/DDBJ databases">
        <authorList>
            <person name="Yamashiro T."/>
            <person name="Shiraishi A."/>
            <person name="Satake H."/>
            <person name="Nakayama K."/>
        </authorList>
    </citation>
    <scope>NUCLEOTIDE SEQUENCE</scope>
</reference>
<evidence type="ECO:0000313" key="2">
    <source>
        <dbReference type="EMBL" id="GJT67585.1"/>
    </source>
</evidence>
<feature type="region of interest" description="Disordered" evidence="1">
    <location>
        <begin position="1"/>
        <end position="26"/>
    </location>
</feature>
<evidence type="ECO:0000256" key="1">
    <source>
        <dbReference type="SAM" id="MobiDB-lite"/>
    </source>
</evidence>
<dbReference type="Proteomes" id="UP001151760">
    <property type="component" value="Unassembled WGS sequence"/>
</dbReference>
<reference evidence="2" key="1">
    <citation type="journal article" date="2022" name="Int. J. Mol. Sci.">
        <title>Draft Genome of Tanacetum Coccineum: Genomic Comparison of Closely Related Tanacetum-Family Plants.</title>
        <authorList>
            <person name="Yamashiro T."/>
            <person name="Shiraishi A."/>
            <person name="Nakayama K."/>
            <person name="Satake H."/>
        </authorList>
    </citation>
    <scope>NUCLEOTIDE SEQUENCE</scope>
</reference>
<name>A0ABQ5FWC0_9ASTR</name>
<gene>
    <name evidence="2" type="ORF">Tco_1019065</name>
</gene>
<dbReference type="EMBL" id="BQNB010017822">
    <property type="protein sequence ID" value="GJT67585.1"/>
    <property type="molecule type" value="Genomic_DNA"/>
</dbReference>
<evidence type="ECO:0000313" key="3">
    <source>
        <dbReference type="Proteomes" id="UP001151760"/>
    </source>
</evidence>
<proteinExistence type="predicted"/>
<keyword evidence="3" id="KW-1185">Reference proteome</keyword>
<protein>
    <submittedName>
        <fullName evidence="2">Uncharacterized protein</fullName>
    </submittedName>
</protein>
<organism evidence="2 3">
    <name type="scientific">Tanacetum coccineum</name>
    <dbReference type="NCBI Taxonomy" id="301880"/>
    <lineage>
        <taxon>Eukaryota</taxon>
        <taxon>Viridiplantae</taxon>
        <taxon>Streptophyta</taxon>
        <taxon>Embryophyta</taxon>
        <taxon>Tracheophyta</taxon>
        <taxon>Spermatophyta</taxon>
        <taxon>Magnoliopsida</taxon>
        <taxon>eudicotyledons</taxon>
        <taxon>Gunneridae</taxon>
        <taxon>Pentapetalae</taxon>
        <taxon>asterids</taxon>
        <taxon>campanulids</taxon>
        <taxon>Asterales</taxon>
        <taxon>Asteraceae</taxon>
        <taxon>Asteroideae</taxon>
        <taxon>Anthemideae</taxon>
        <taxon>Anthemidinae</taxon>
        <taxon>Tanacetum</taxon>
    </lineage>
</organism>
<feature type="compositionally biased region" description="Basic and acidic residues" evidence="1">
    <location>
        <begin position="1"/>
        <end position="23"/>
    </location>
</feature>
<comment type="caution">
    <text evidence="2">The sequence shown here is derived from an EMBL/GenBank/DDBJ whole genome shotgun (WGS) entry which is preliminary data.</text>
</comment>